<keyword evidence="2" id="KW-0812">Transmembrane</keyword>
<evidence type="ECO:0000256" key="1">
    <source>
        <dbReference type="SAM" id="MobiDB-lite"/>
    </source>
</evidence>
<name>X0W594_9ZZZZ</name>
<gene>
    <name evidence="3" type="ORF">S01H1_58460</name>
</gene>
<accession>X0W594</accession>
<feature type="transmembrane region" description="Helical" evidence="2">
    <location>
        <begin position="96"/>
        <end position="116"/>
    </location>
</feature>
<keyword evidence="2" id="KW-1133">Transmembrane helix</keyword>
<dbReference type="EMBL" id="BARS01038190">
    <property type="protein sequence ID" value="GAG19788.1"/>
    <property type="molecule type" value="Genomic_DNA"/>
</dbReference>
<protein>
    <submittedName>
        <fullName evidence="3">Uncharacterized protein</fullName>
    </submittedName>
</protein>
<feature type="region of interest" description="Disordered" evidence="1">
    <location>
        <begin position="123"/>
        <end position="147"/>
    </location>
</feature>
<reference evidence="3" key="1">
    <citation type="journal article" date="2014" name="Front. Microbiol.">
        <title>High frequency of phylogenetically diverse reductive dehalogenase-homologous genes in deep subseafloor sedimentary metagenomes.</title>
        <authorList>
            <person name="Kawai M."/>
            <person name="Futagami T."/>
            <person name="Toyoda A."/>
            <person name="Takaki Y."/>
            <person name="Nishi S."/>
            <person name="Hori S."/>
            <person name="Arai W."/>
            <person name="Tsubouchi T."/>
            <person name="Morono Y."/>
            <person name="Uchiyama I."/>
            <person name="Ito T."/>
            <person name="Fujiyama A."/>
            <person name="Inagaki F."/>
            <person name="Takami H."/>
        </authorList>
    </citation>
    <scope>NUCLEOTIDE SEQUENCE</scope>
    <source>
        <strain evidence="3">Expedition CK06-06</strain>
    </source>
</reference>
<proteinExistence type="predicted"/>
<feature type="transmembrane region" description="Helical" evidence="2">
    <location>
        <begin position="70"/>
        <end position="89"/>
    </location>
</feature>
<evidence type="ECO:0000313" key="3">
    <source>
        <dbReference type="EMBL" id="GAG19788.1"/>
    </source>
</evidence>
<dbReference type="AlphaFoldDB" id="X0W594"/>
<evidence type="ECO:0000256" key="2">
    <source>
        <dbReference type="SAM" id="Phobius"/>
    </source>
</evidence>
<comment type="caution">
    <text evidence="3">The sequence shown here is derived from an EMBL/GenBank/DDBJ whole genome shotgun (WGS) entry which is preliminary data.</text>
</comment>
<feature type="transmembrane region" description="Helical" evidence="2">
    <location>
        <begin position="9"/>
        <end position="29"/>
    </location>
</feature>
<feature type="region of interest" description="Disordered" evidence="1">
    <location>
        <begin position="43"/>
        <end position="63"/>
    </location>
</feature>
<feature type="non-terminal residue" evidence="3">
    <location>
        <position position="164"/>
    </location>
</feature>
<keyword evidence="2" id="KW-0472">Membrane</keyword>
<sequence length="164" mass="17567">MQLRPRRHIPFIVCVVALFAVLSVLIGGLDQVELLPGEPFPNPFANLPERTDEGSSAPERGTGKKALQTTIRLLIIIALAGMVVFAIISPRFRWQLIVTAIIFALFLGLTSLITPVEGEPPQMGSMDGAISLGEPQDSQPLPKPDIPEASAPTWLVILLALGVG</sequence>
<organism evidence="3">
    <name type="scientific">marine sediment metagenome</name>
    <dbReference type="NCBI Taxonomy" id="412755"/>
    <lineage>
        <taxon>unclassified sequences</taxon>
        <taxon>metagenomes</taxon>
        <taxon>ecological metagenomes</taxon>
    </lineage>
</organism>